<dbReference type="SUPFAM" id="SSF52058">
    <property type="entry name" value="L domain-like"/>
    <property type="match status" value="1"/>
</dbReference>
<keyword evidence="3" id="KW-0677">Repeat</keyword>
<name>A0A8S4PUJ4_OWEFU</name>
<dbReference type="Pfam" id="PF13855">
    <property type="entry name" value="LRR_8"/>
    <property type="match status" value="1"/>
</dbReference>
<evidence type="ECO:0000256" key="3">
    <source>
        <dbReference type="ARBA" id="ARBA00022737"/>
    </source>
</evidence>
<reference evidence="5" key="1">
    <citation type="submission" date="2022-03" db="EMBL/GenBank/DDBJ databases">
        <authorList>
            <person name="Martin C."/>
        </authorList>
    </citation>
    <scope>NUCLEOTIDE SEQUENCE</scope>
</reference>
<sequence>MSPKLWIVIVAVFYIKLTICCESLSECPPTCFCCHQGLKLNMTCLPGTVQTMDWVVSKDILVEIYWTFSGLISIPGNLSEFEYLTDVVFAFNAIQTIPVGIFQGAEKLENLILRNNNITRLEHGCFSGLVELEVLDLSNNLISYLYMQPGVFTRSQLPKLQHILLQNNYLAVFEPCPLLMPLLQSVNFSSNNIAEFSNEMNFSILHLRGAPPGAVFIDFQHNQFKSINVRMFVQYGIQEIDQLWHFWSYSFDYRNNPFHCDCQIYKIARFGR</sequence>
<dbReference type="OrthoDB" id="6044702at2759"/>
<dbReference type="SMART" id="SM00369">
    <property type="entry name" value="LRR_TYP"/>
    <property type="match status" value="4"/>
</dbReference>
<dbReference type="Proteomes" id="UP000749559">
    <property type="component" value="Unassembled WGS sequence"/>
</dbReference>
<dbReference type="PANTHER" id="PTHR24373">
    <property type="entry name" value="SLIT RELATED LEUCINE-RICH REPEAT NEURONAL PROTEIN"/>
    <property type="match status" value="1"/>
</dbReference>
<keyword evidence="1" id="KW-0433">Leucine-rich repeat</keyword>
<accession>A0A8S4PUJ4</accession>
<gene>
    <name evidence="5" type="ORF">OFUS_LOCUS19806</name>
</gene>
<dbReference type="InterPro" id="IPR003591">
    <property type="entry name" value="Leu-rich_rpt_typical-subtyp"/>
</dbReference>
<feature type="chain" id="PRO_5035944630" evidence="4">
    <location>
        <begin position="21"/>
        <end position="272"/>
    </location>
</feature>
<dbReference type="GO" id="GO:0031012">
    <property type="term" value="C:extracellular matrix"/>
    <property type="evidence" value="ECO:0007669"/>
    <property type="project" value="TreeGrafter"/>
</dbReference>
<dbReference type="InterPro" id="IPR032675">
    <property type="entry name" value="LRR_dom_sf"/>
</dbReference>
<dbReference type="InterPro" id="IPR050328">
    <property type="entry name" value="Dev_Immune_Receptor"/>
</dbReference>
<feature type="non-terminal residue" evidence="5">
    <location>
        <position position="272"/>
    </location>
</feature>
<dbReference type="PANTHER" id="PTHR24373:SF370">
    <property type="entry name" value="FISH-LIPS, ISOFORM E"/>
    <property type="match status" value="1"/>
</dbReference>
<dbReference type="AlphaFoldDB" id="A0A8S4PUJ4"/>
<comment type="caution">
    <text evidence="5">The sequence shown here is derived from an EMBL/GenBank/DDBJ whole genome shotgun (WGS) entry which is preliminary data.</text>
</comment>
<evidence type="ECO:0000256" key="2">
    <source>
        <dbReference type="ARBA" id="ARBA00022729"/>
    </source>
</evidence>
<feature type="signal peptide" evidence="4">
    <location>
        <begin position="1"/>
        <end position="20"/>
    </location>
</feature>
<protein>
    <submittedName>
        <fullName evidence="5">Uncharacterized protein</fullName>
    </submittedName>
</protein>
<organism evidence="5 6">
    <name type="scientific">Owenia fusiformis</name>
    <name type="common">Polychaete worm</name>
    <dbReference type="NCBI Taxonomy" id="6347"/>
    <lineage>
        <taxon>Eukaryota</taxon>
        <taxon>Metazoa</taxon>
        <taxon>Spiralia</taxon>
        <taxon>Lophotrochozoa</taxon>
        <taxon>Annelida</taxon>
        <taxon>Polychaeta</taxon>
        <taxon>Sedentaria</taxon>
        <taxon>Canalipalpata</taxon>
        <taxon>Sabellida</taxon>
        <taxon>Oweniida</taxon>
        <taxon>Oweniidae</taxon>
        <taxon>Owenia</taxon>
    </lineage>
</organism>
<proteinExistence type="predicted"/>
<evidence type="ECO:0000256" key="4">
    <source>
        <dbReference type="SAM" id="SignalP"/>
    </source>
</evidence>
<dbReference type="GO" id="GO:0005615">
    <property type="term" value="C:extracellular space"/>
    <property type="evidence" value="ECO:0007669"/>
    <property type="project" value="TreeGrafter"/>
</dbReference>
<evidence type="ECO:0000313" key="5">
    <source>
        <dbReference type="EMBL" id="CAH1795238.1"/>
    </source>
</evidence>
<keyword evidence="6" id="KW-1185">Reference proteome</keyword>
<evidence type="ECO:0000313" key="6">
    <source>
        <dbReference type="Proteomes" id="UP000749559"/>
    </source>
</evidence>
<keyword evidence="2 4" id="KW-0732">Signal</keyword>
<dbReference type="EMBL" id="CAIIXF020000009">
    <property type="protein sequence ID" value="CAH1795238.1"/>
    <property type="molecule type" value="Genomic_DNA"/>
</dbReference>
<dbReference type="PROSITE" id="PS51450">
    <property type="entry name" value="LRR"/>
    <property type="match status" value="1"/>
</dbReference>
<evidence type="ECO:0000256" key="1">
    <source>
        <dbReference type="ARBA" id="ARBA00022614"/>
    </source>
</evidence>
<dbReference type="InterPro" id="IPR001611">
    <property type="entry name" value="Leu-rich_rpt"/>
</dbReference>
<dbReference type="Gene3D" id="3.80.10.10">
    <property type="entry name" value="Ribonuclease Inhibitor"/>
    <property type="match status" value="1"/>
</dbReference>